<keyword evidence="15" id="KW-1185">Reference proteome</keyword>
<evidence type="ECO:0000313" key="14">
    <source>
        <dbReference type="EMBL" id="MPY10713.1"/>
    </source>
</evidence>
<evidence type="ECO:0000256" key="1">
    <source>
        <dbReference type="ARBA" id="ARBA00004162"/>
    </source>
</evidence>
<evidence type="ECO:0000256" key="2">
    <source>
        <dbReference type="ARBA" id="ARBA00022475"/>
    </source>
</evidence>
<evidence type="ECO:0000313" key="15">
    <source>
        <dbReference type="Proteomes" id="UP000326464"/>
    </source>
</evidence>
<keyword evidence="8" id="KW-0012">Acyltransferase</keyword>
<comment type="caution">
    <text evidence="14">The sequence shown here is derived from an EMBL/GenBank/DDBJ whole genome shotgun (WGS) entry which is preliminary data.</text>
</comment>
<keyword evidence="2" id="KW-1003">Cell membrane</keyword>
<feature type="transmembrane region" description="Helical" evidence="13">
    <location>
        <begin position="121"/>
        <end position="139"/>
    </location>
</feature>
<comment type="similarity">
    <text evidence="10">Belongs to the acyltransferase CrtO family.</text>
</comment>
<dbReference type="UniPathway" id="UPA00029">
    <property type="reaction ID" value="UER00560"/>
</dbReference>
<comment type="function">
    <text evidence="12">Catalyzes the acylation of glycosyl-4,4'-diaponeurosporenoate, i.e. the esterification of glucose at the C6'' position with the carboxyl group of the C(15) fatty acid 12-methyltetradecanoic acid, to yield staphyloxanthin. This is the last step in the biosynthesis of this orange pigment, present in most staphylococci strains.</text>
</comment>
<protein>
    <recommendedName>
        <fullName evidence="11">Glycosyl-4,4'-diaponeurosporenoate acyltransferase</fullName>
    </recommendedName>
</protein>
<dbReference type="GO" id="GO:0016746">
    <property type="term" value="F:acyltransferase activity"/>
    <property type="evidence" value="ECO:0007669"/>
    <property type="project" value="UniProtKB-KW"/>
</dbReference>
<dbReference type="GO" id="GO:0005886">
    <property type="term" value="C:plasma membrane"/>
    <property type="evidence" value="ECO:0007669"/>
    <property type="project" value="UniProtKB-SubCell"/>
</dbReference>
<evidence type="ECO:0000256" key="9">
    <source>
        <dbReference type="ARBA" id="ARBA00023588"/>
    </source>
</evidence>
<organism evidence="14 15">
    <name type="scientific">Arthrobacter bussei</name>
    <dbReference type="NCBI Taxonomy" id="2594179"/>
    <lineage>
        <taxon>Bacteria</taxon>
        <taxon>Bacillati</taxon>
        <taxon>Actinomycetota</taxon>
        <taxon>Actinomycetes</taxon>
        <taxon>Micrococcales</taxon>
        <taxon>Micrococcaceae</taxon>
        <taxon>Arthrobacter</taxon>
    </lineage>
</organism>
<dbReference type="InterPro" id="IPR044021">
    <property type="entry name" value="CrtO"/>
</dbReference>
<evidence type="ECO:0000256" key="13">
    <source>
        <dbReference type="SAM" id="Phobius"/>
    </source>
</evidence>
<accession>A0A7X1NPT7</accession>
<feature type="transmembrane region" description="Helical" evidence="13">
    <location>
        <begin position="12"/>
        <end position="30"/>
    </location>
</feature>
<keyword evidence="5" id="KW-0732">Signal</keyword>
<evidence type="ECO:0000256" key="10">
    <source>
        <dbReference type="ARBA" id="ARBA00023603"/>
    </source>
</evidence>
<keyword evidence="4 13" id="KW-0812">Transmembrane</keyword>
<comment type="subcellular location">
    <subcellularLocation>
        <location evidence="1">Cell membrane</location>
        <topology evidence="1">Single-pass membrane protein</topology>
    </subcellularLocation>
</comment>
<comment type="pathway">
    <text evidence="9">Carotenoid biosynthesis; staphyloxanthin biosynthesis; staphyloxanthin from farnesyl diphosphate: step 5/5.</text>
</comment>
<sequence length="182" mass="19751">MNPDRSTSFTSVVAGLLVGVGLAGAGWFAIGPDHVVYAVIVQGGFLFMALLIGPSLVDTARSRYQVRSFEPRIYALLGAEVVRRALDVVGWNRVIKNMRQANNEELGTSGFPRGTEQSETGHLLGLAATGLLVLIAAVTSHPAGALQILLIGALLHVYPIMIQRLVRFRLTHRPTRSNRLER</sequence>
<keyword evidence="6 13" id="KW-1133">Transmembrane helix</keyword>
<evidence type="ECO:0000256" key="5">
    <source>
        <dbReference type="ARBA" id="ARBA00022729"/>
    </source>
</evidence>
<evidence type="ECO:0000256" key="6">
    <source>
        <dbReference type="ARBA" id="ARBA00022989"/>
    </source>
</evidence>
<dbReference type="RefSeq" id="WP_152814275.1">
    <property type="nucleotide sequence ID" value="NZ_VJXX01000002.1"/>
</dbReference>
<dbReference type="AlphaFoldDB" id="A0A7X1NPT7"/>
<reference evidence="15" key="1">
    <citation type="submission" date="2019-07" db="EMBL/GenBank/DDBJ databases">
        <title>Arthrobacter KR32 sp. nov., isolated from mountain cheese made of cows milk.</title>
        <authorList>
            <person name="Flegler A."/>
        </authorList>
    </citation>
    <scope>NUCLEOTIDE SEQUENCE [LARGE SCALE GENOMIC DNA]</scope>
    <source>
        <strain evidence="15">KR32</strain>
    </source>
</reference>
<evidence type="ECO:0000256" key="8">
    <source>
        <dbReference type="ARBA" id="ARBA00023315"/>
    </source>
</evidence>
<feature type="transmembrane region" description="Helical" evidence="13">
    <location>
        <begin position="145"/>
        <end position="166"/>
    </location>
</feature>
<gene>
    <name evidence="14" type="ORF">FNH21_08270</name>
</gene>
<evidence type="ECO:0000256" key="7">
    <source>
        <dbReference type="ARBA" id="ARBA00023136"/>
    </source>
</evidence>
<dbReference type="OrthoDB" id="70319at2"/>
<keyword evidence="3" id="KW-0808">Transferase</keyword>
<evidence type="ECO:0000256" key="4">
    <source>
        <dbReference type="ARBA" id="ARBA00022692"/>
    </source>
</evidence>
<evidence type="ECO:0000256" key="12">
    <source>
        <dbReference type="ARBA" id="ARBA00025324"/>
    </source>
</evidence>
<dbReference type="EMBL" id="VJXX01000002">
    <property type="protein sequence ID" value="MPY10713.1"/>
    <property type="molecule type" value="Genomic_DNA"/>
</dbReference>
<keyword evidence="7 13" id="KW-0472">Membrane</keyword>
<name>A0A7X1NPT7_9MICC</name>
<dbReference type="Pfam" id="PF18927">
    <property type="entry name" value="CrtO"/>
    <property type="match status" value="1"/>
</dbReference>
<feature type="transmembrane region" description="Helical" evidence="13">
    <location>
        <begin position="36"/>
        <end position="57"/>
    </location>
</feature>
<dbReference type="Proteomes" id="UP000326464">
    <property type="component" value="Unassembled WGS sequence"/>
</dbReference>
<evidence type="ECO:0000256" key="11">
    <source>
        <dbReference type="ARBA" id="ARBA00023667"/>
    </source>
</evidence>
<evidence type="ECO:0000256" key="3">
    <source>
        <dbReference type="ARBA" id="ARBA00022679"/>
    </source>
</evidence>
<proteinExistence type="inferred from homology"/>